<dbReference type="InterPro" id="IPR017463">
    <property type="entry name" value="Sulphur_relay_TusD/DsrE"/>
</dbReference>
<keyword evidence="4 5" id="KW-0808">Transferase</keyword>
<dbReference type="PANTHER" id="PTHR34874:SF3">
    <property type="entry name" value="SULFURTRANSFERASE TUSD"/>
    <property type="match status" value="1"/>
</dbReference>
<evidence type="ECO:0000256" key="3">
    <source>
        <dbReference type="ARBA" id="ARBA00022490"/>
    </source>
</evidence>
<keyword evidence="6" id="KW-1185">Reference proteome</keyword>
<dbReference type="GO" id="GO:0016740">
    <property type="term" value="F:transferase activity"/>
    <property type="evidence" value="ECO:0007669"/>
    <property type="project" value="UniProtKB-KW"/>
</dbReference>
<comment type="caution">
    <text evidence="5">The sequence shown here is derived from an EMBL/GenBank/DDBJ whole genome shotgun (WGS) entry which is preliminary data.</text>
</comment>
<gene>
    <name evidence="5" type="primary">tusD</name>
    <name evidence="5" type="ORF">ACFQ02_04860</name>
</gene>
<dbReference type="InterPro" id="IPR027396">
    <property type="entry name" value="DsrEFH-like"/>
</dbReference>
<reference evidence="6" key="1">
    <citation type="journal article" date="2019" name="Int. J. Syst. Evol. Microbiol.">
        <title>The Global Catalogue of Microorganisms (GCM) 10K type strain sequencing project: providing services to taxonomists for standard genome sequencing and annotation.</title>
        <authorList>
            <consortium name="The Broad Institute Genomics Platform"/>
            <consortium name="The Broad Institute Genome Sequencing Center for Infectious Disease"/>
            <person name="Wu L."/>
            <person name="Ma J."/>
        </authorList>
    </citation>
    <scope>NUCLEOTIDE SEQUENCE [LARGE SCALE GENOMIC DNA]</scope>
    <source>
        <strain evidence="6">CCUG 61707</strain>
    </source>
</reference>
<dbReference type="Proteomes" id="UP001596996">
    <property type="component" value="Unassembled WGS sequence"/>
</dbReference>
<sequence length="126" mass="14169">MRYVIAVNHPVYGSQGAFLAYQFAQALIKQHHHIVQVFFFQAGVTNGNAYINPANDEFDLQKAWLNFSRQYNIPLHLCISAAQRRGVVDNQTARLLQHNNLAEGFVLAGLGEFTKAVLEADRLITL</sequence>
<proteinExistence type="inferred from homology"/>
<dbReference type="Pfam" id="PF02635">
    <property type="entry name" value="DsrE"/>
    <property type="match status" value="1"/>
</dbReference>
<dbReference type="EMBL" id="JBHTJN010000009">
    <property type="protein sequence ID" value="MFD0966184.1"/>
    <property type="molecule type" value="Genomic_DNA"/>
</dbReference>
<evidence type="ECO:0000256" key="1">
    <source>
        <dbReference type="ARBA" id="ARBA00004496"/>
    </source>
</evidence>
<dbReference type="NCBIfam" id="NF001237">
    <property type="entry name" value="PRK00207.1"/>
    <property type="match status" value="1"/>
</dbReference>
<keyword evidence="3" id="KW-0963">Cytoplasm</keyword>
<protein>
    <submittedName>
        <fullName evidence="5">Sulfurtransferase complex subunit TusD</fullName>
        <ecNumber evidence="5">2.8.1.-</ecNumber>
    </submittedName>
</protein>
<comment type="subcellular location">
    <subcellularLocation>
        <location evidence="1">Cytoplasm</location>
    </subcellularLocation>
</comment>
<dbReference type="PANTHER" id="PTHR34874">
    <property type="entry name" value="PROTEIN YCHN"/>
    <property type="match status" value="1"/>
</dbReference>
<evidence type="ECO:0000256" key="4">
    <source>
        <dbReference type="ARBA" id="ARBA00022679"/>
    </source>
</evidence>
<dbReference type="Gene3D" id="3.40.1260.10">
    <property type="entry name" value="DsrEFH-like"/>
    <property type="match status" value="1"/>
</dbReference>
<dbReference type="SUPFAM" id="SSF75169">
    <property type="entry name" value="DsrEFH-like"/>
    <property type="match status" value="1"/>
</dbReference>
<organism evidence="5 6">
    <name type="scientific">Seminibacterium arietis</name>
    <dbReference type="NCBI Taxonomy" id="1173502"/>
    <lineage>
        <taxon>Bacteria</taxon>
        <taxon>Pseudomonadati</taxon>
        <taxon>Pseudomonadota</taxon>
        <taxon>Gammaproteobacteria</taxon>
        <taxon>Pasteurellales</taxon>
        <taxon>Pasteurellaceae</taxon>
        <taxon>Seminibacterium</taxon>
    </lineage>
</organism>
<evidence type="ECO:0000256" key="2">
    <source>
        <dbReference type="ARBA" id="ARBA00007067"/>
    </source>
</evidence>
<evidence type="ECO:0000313" key="5">
    <source>
        <dbReference type="EMBL" id="MFD0966184.1"/>
    </source>
</evidence>
<name>A0ABW3I9R2_9PAST</name>
<dbReference type="InterPro" id="IPR003787">
    <property type="entry name" value="Sulphur_relay_DsrE/F-like"/>
</dbReference>
<evidence type="ECO:0000313" key="6">
    <source>
        <dbReference type="Proteomes" id="UP001596996"/>
    </source>
</evidence>
<accession>A0ABW3I9R2</accession>
<dbReference type="RefSeq" id="WP_380820022.1">
    <property type="nucleotide sequence ID" value="NZ_JBHTJN010000009.1"/>
</dbReference>
<dbReference type="NCBIfam" id="TIGR03012">
    <property type="entry name" value="sulf_tusD_dsrE"/>
    <property type="match status" value="1"/>
</dbReference>
<comment type="similarity">
    <text evidence="2">Belongs to the DsrE/TusD family.</text>
</comment>
<dbReference type="EC" id="2.8.1.-" evidence="5"/>